<dbReference type="Pfam" id="PF26215">
    <property type="entry name" value="HTH_animal"/>
    <property type="match status" value="1"/>
</dbReference>
<dbReference type="InterPro" id="IPR058912">
    <property type="entry name" value="HTH_animal"/>
</dbReference>
<dbReference type="GeneID" id="126889678"/>
<accession>A0ABM5KVD9</accession>
<evidence type="ECO:0000259" key="1">
    <source>
        <dbReference type="Pfam" id="PF26215"/>
    </source>
</evidence>
<evidence type="ECO:0000313" key="3">
    <source>
        <dbReference type="Proteomes" id="UP001652700"/>
    </source>
</evidence>
<dbReference type="PANTHER" id="PTHR21301:SF10">
    <property type="entry name" value="REVERSE TRANSCRIPTASE DOMAIN-CONTAINING PROTEIN"/>
    <property type="match status" value="1"/>
</dbReference>
<dbReference type="EnsemblMetazoa" id="XM_050658199.1">
    <property type="protein sequence ID" value="XP_050514156.1"/>
    <property type="gene ID" value="LOC126889678"/>
</dbReference>
<dbReference type="RefSeq" id="XP_050514156.1">
    <property type="nucleotide sequence ID" value="XM_050658199.1"/>
</dbReference>
<organism evidence="2 3">
    <name type="scientific">Diabrotica virgifera virgifera</name>
    <name type="common">western corn rootworm</name>
    <dbReference type="NCBI Taxonomy" id="50390"/>
    <lineage>
        <taxon>Eukaryota</taxon>
        <taxon>Metazoa</taxon>
        <taxon>Ecdysozoa</taxon>
        <taxon>Arthropoda</taxon>
        <taxon>Hexapoda</taxon>
        <taxon>Insecta</taxon>
        <taxon>Pterygota</taxon>
        <taxon>Neoptera</taxon>
        <taxon>Endopterygota</taxon>
        <taxon>Coleoptera</taxon>
        <taxon>Polyphaga</taxon>
        <taxon>Cucujiformia</taxon>
        <taxon>Chrysomeloidea</taxon>
        <taxon>Chrysomelidae</taxon>
        <taxon>Galerucinae</taxon>
        <taxon>Diabroticina</taxon>
        <taxon>Diabroticites</taxon>
        <taxon>Diabrotica</taxon>
    </lineage>
</organism>
<dbReference type="Proteomes" id="UP001652700">
    <property type="component" value="Unplaced"/>
</dbReference>
<evidence type="ECO:0000313" key="2">
    <source>
        <dbReference type="EnsemblMetazoa" id="XP_050514156.1"/>
    </source>
</evidence>
<dbReference type="InterPro" id="IPR035901">
    <property type="entry name" value="GIY-YIG_endonuc_sf"/>
</dbReference>
<proteinExistence type="predicted"/>
<dbReference type="Gene3D" id="3.40.1440.10">
    <property type="entry name" value="GIY-YIG endonuclease"/>
    <property type="match status" value="1"/>
</dbReference>
<name>A0ABM5KVD9_DIAVI</name>
<reference evidence="2" key="1">
    <citation type="submission" date="2025-05" db="UniProtKB">
        <authorList>
            <consortium name="EnsemblMetazoa"/>
        </authorList>
    </citation>
    <scope>IDENTIFICATION</scope>
</reference>
<sequence length="355" mass="41353">MDHILDTIILVLPYKFHFIKKYVDDIILALPSTGINDILWYFNSYNPYIQFTLEREDATGSVPFLDTKLIRKGTHLLVDWYRKPISSGRYLNFWSYHKYSMKLNLVKEMKNRVLKISDTTFHTKNLKILYTLFIENSYPSTLLQKILFNTPQNSSSLLRNEENISLSQDMIGPVDPLPKQTAIRYVSLPYIKDICLKLSRIFSSIENIKIAFKTVLTVNKVFSKLKDQSSLLSLTDVVYCIPCGSCEQVYYGQTSRCLKDRMTSHKSDNRLHPERSALGEHAFKNGHRIDYNNIKVVEQESNITKRLFLEMAYICQDINAMNHRTDIGHLNEMFSYLLLLDKCNNNKTNNLSMDI</sequence>
<feature type="domain" description="Helix-turn-helix" evidence="1">
    <location>
        <begin position="89"/>
        <end position="145"/>
    </location>
</feature>
<keyword evidence="3" id="KW-1185">Reference proteome</keyword>
<dbReference type="PANTHER" id="PTHR21301">
    <property type="entry name" value="REVERSE TRANSCRIPTASE"/>
    <property type="match status" value="1"/>
</dbReference>
<protein>
    <recommendedName>
        <fullName evidence="1">Helix-turn-helix domain-containing protein</fullName>
    </recommendedName>
</protein>
<dbReference type="CDD" id="cd10442">
    <property type="entry name" value="GIY-YIG_PLEs"/>
    <property type="match status" value="1"/>
</dbReference>